<dbReference type="PANTHER" id="PTHR35908:SF1">
    <property type="entry name" value="CONSERVED PROTEIN"/>
    <property type="match status" value="1"/>
</dbReference>
<dbReference type="Pfam" id="PF18029">
    <property type="entry name" value="Glyoxalase_6"/>
    <property type="match status" value="1"/>
</dbReference>
<dbReference type="PROSITE" id="PS51819">
    <property type="entry name" value="VOC"/>
    <property type="match status" value="1"/>
</dbReference>
<organism evidence="2 3">
    <name type="scientific">Branchiibius hedensis</name>
    <dbReference type="NCBI Taxonomy" id="672460"/>
    <lineage>
        <taxon>Bacteria</taxon>
        <taxon>Bacillati</taxon>
        <taxon>Actinomycetota</taxon>
        <taxon>Actinomycetes</taxon>
        <taxon>Micrococcales</taxon>
        <taxon>Dermacoccaceae</taxon>
        <taxon>Branchiibius</taxon>
    </lineage>
</organism>
<dbReference type="InterPro" id="IPR041581">
    <property type="entry name" value="Glyoxalase_6"/>
</dbReference>
<accession>A0A2Y8ZRC8</accession>
<dbReference type="Gene3D" id="3.10.180.10">
    <property type="entry name" value="2,3-Dihydroxybiphenyl 1,2-Dioxygenase, domain 1"/>
    <property type="match status" value="1"/>
</dbReference>
<keyword evidence="3" id="KW-1185">Reference proteome</keyword>
<proteinExistence type="predicted"/>
<evidence type="ECO:0000313" key="2">
    <source>
        <dbReference type="EMBL" id="SSA32869.1"/>
    </source>
</evidence>
<dbReference type="Proteomes" id="UP000250028">
    <property type="component" value="Unassembled WGS sequence"/>
</dbReference>
<dbReference type="AlphaFoldDB" id="A0A2Y8ZRC8"/>
<evidence type="ECO:0000313" key="3">
    <source>
        <dbReference type="Proteomes" id="UP000250028"/>
    </source>
</evidence>
<dbReference type="PANTHER" id="PTHR35908">
    <property type="entry name" value="HYPOTHETICAL FUSION PROTEIN"/>
    <property type="match status" value="1"/>
</dbReference>
<dbReference type="RefSeq" id="WP_109683642.1">
    <property type="nucleotide sequence ID" value="NZ_QGDN01000001.1"/>
</dbReference>
<sequence>MSLRVAMITLDSADPLPIARWWSDQFGGRILAENEGWFVVVEIAETQPRLAFQRVADPTPGKNRMHLDLHSEDPGAEVSRLTTAGATLVADHEIGGTAWTTLADPDGNQFCVAGAPAGG</sequence>
<dbReference type="SUPFAM" id="SSF54593">
    <property type="entry name" value="Glyoxalase/Bleomycin resistance protein/Dihydroxybiphenyl dioxygenase"/>
    <property type="match status" value="1"/>
</dbReference>
<dbReference type="CDD" id="cd06587">
    <property type="entry name" value="VOC"/>
    <property type="match status" value="1"/>
</dbReference>
<dbReference type="InterPro" id="IPR029068">
    <property type="entry name" value="Glyas_Bleomycin-R_OHBP_Dase"/>
</dbReference>
<dbReference type="OrthoDB" id="5524593at2"/>
<protein>
    <recommendedName>
        <fullName evidence="1">VOC domain-containing protein</fullName>
    </recommendedName>
</protein>
<name>A0A2Y8ZRC8_9MICO</name>
<reference evidence="3" key="1">
    <citation type="submission" date="2016-10" db="EMBL/GenBank/DDBJ databases">
        <authorList>
            <person name="Varghese N."/>
            <person name="Submissions S."/>
        </authorList>
    </citation>
    <scope>NUCLEOTIDE SEQUENCE [LARGE SCALE GENOMIC DNA]</scope>
    <source>
        <strain evidence="3">DSM 22951</strain>
    </source>
</reference>
<dbReference type="InterPro" id="IPR037523">
    <property type="entry name" value="VOC_core"/>
</dbReference>
<gene>
    <name evidence="2" type="ORF">SAMN04489750_0134</name>
</gene>
<evidence type="ECO:0000259" key="1">
    <source>
        <dbReference type="PROSITE" id="PS51819"/>
    </source>
</evidence>
<feature type="domain" description="VOC" evidence="1">
    <location>
        <begin position="4"/>
        <end position="115"/>
    </location>
</feature>
<dbReference type="EMBL" id="UESZ01000001">
    <property type="protein sequence ID" value="SSA32869.1"/>
    <property type="molecule type" value="Genomic_DNA"/>
</dbReference>